<reference evidence="2 4" key="1">
    <citation type="submission" date="2020-06" db="EMBL/GenBank/DDBJ databases">
        <title>Anoxygenic phototrophic Chloroflexota member uses a Type I reaction center.</title>
        <authorList>
            <person name="Tsuji J.M."/>
            <person name="Shaw N.A."/>
            <person name="Nagashima S."/>
            <person name="Venkiteswaran J."/>
            <person name="Schiff S.L."/>
            <person name="Hanada S."/>
            <person name="Tank M."/>
            <person name="Neufeld J.D."/>
        </authorList>
    </citation>
    <scope>NUCLEOTIDE SEQUENCE [LARGE SCALE GENOMIC DNA]</scope>
    <source>
        <strain evidence="2">L227-S17</strain>
    </source>
</reference>
<dbReference type="RefSeq" id="WP_341469321.1">
    <property type="nucleotide sequence ID" value="NZ_CP128399.1"/>
</dbReference>
<keyword evidence="5" id="KW-1185">Reference proteome</keyword>
<dbReference type="EMBL" id="JACATZ010000001">
    <property type="protein sequence ID" value="NWJ45555.1"/>
    <property type="molecule type" value="Genomic_DNA"/>
</dbReference>
<evidence type="ECO:0000313" key="3">
    <source>
        <dbReference type="EMBL" id="WJW67428.1"/>
    </source>
</evidence>
<evidence type="ECO:0000313" key="2">
    <source>
        <dbReference type="EMBL" id="NWJ45555.1"/>
    </source>
</evidence>
<protein>
    <submittedName>
        <fullName evidence="2">DUF4255 domain-containing protein</fullName>
    </submittedName>
    <submittedName>
        <fullName evidence="3">Pvc16 family protein</fullName>
    </submittedName>
</protein>
<evidence type="ECO:0000259" key="1">
    <source>
        <dbReference type="Pfam" id="PF14065"/>
    </source>
</evidence>
<dbReference type="EMBL" id="CP128399">
    <property type="protein sequence ID" value="WJW67428.1"/>
    <property type="molecule type" value="Genomic_DNA"/>
</dbReference>
<dbReference type="InterPro" id="IPR025351">
    <property type="entry name" value="Pvc16_N"/>
</dbReference>
<dbReference type="Pfam" id="PF14065">
    <property type="entry name" value="Pvc16_N"/>
    <property type="match status" value="1"/>
</dbReference>
<feature type="domain" description="Pvc16 N-terminal" evidence="1">
    <location>
        <begin position="5"/>
        <end position="168"/>
    </location>
</feature>
<dbReference type="SUPFAM" id="SSF49464">
    <property type="entry name" value="Carboxypeptidase regulatory domain-like"/>
    <property type="match status" value="1"/>
</dbReference>
<name>A0A8T7M393_9CHLR</name>
<proteinExistence type="predicted"/>
<accession>A0A8T7M393</accession>
<gene>
    <name evidence="2" type="ORF">HXX08_06730</name>
    <name evidence="3" type="ORF">OZ401_000694</name>
</gene>
<evidence type="ECO:0000313" key="5">
    <source>
        <dbReference type="Proteomes" id="UP001431572"/>
    </source>
</evidence>
<sequence length="302" mass="34353">MIEALDESIKLLLVEKMPLNLTEVDVSFDVPNREWSASISKPTLNIYLHDIRENLSLKQNDWAMERDDKGRIIRSKYGGRYDLSYLITAWTTNVEDEHRLLWYTLATLVRFPVLPREVLLDPLQKQPYPLYTKVAQPDGVLRNVADVWTALDNQLKPVLPYVVTVAVDSTVISISSEVRSKFLRFLPPEMFLSDGEVVVSNANGSTNNYSEHLQIGGRIIDATDKNKVVRAEVVLLEQGLNVKTDAQSRFNFNAVVQRPKYTFLAIAPGYVTVRKVIDLPSQSYDLEMQPETERAGTQNQNN</sequence>
<dbReference type="Proteomes" id="UP000521676">
    <property type="component" value="Unassembled WGS sequence"/>
</dbReference>
<dbReference type="Gene3D" id="2.60.40.1120">
    <property type="entry name" value="Carboxypeptidase-like, regulatory domain"/>
    <property type="match status" value="1"/>
</dbReference>
<dbReference type="AlphaFoldDB" id="A0A8T7M393"/>
<dbReference type="Proteomes" id="UP001431572">
    <property type="component" value="Chromosome 1"/>
</dbReference>
<organism evidence="2 4">
    <name type="scientific">Candidatus Chlorohelix allophototropha</name>
    <dbReference type="NCBI Taxonomy" id="3003348"/>
    <lineage>
        <taxon>Bacteria</taxon>
        <taxon>Bacillati</taxon>
        <taxon>Chloroflexota</taxon>
        <taxon>Chloroflexia</taxon>
        <taxon>Candidatus Chloroheliales</taxon>
        <taxon>Candidatus Chloroheliaceae</taxon>
        <taxon>Candidatus Chlorohelix</taxon>
    </lineage>
</organism>
<reference evidence="3" key="2">
    <citation type="journal article" date="2024" name="Nature">
        <title>Anoxygenic phototroph of the Chloroflexota uses a type I reaction centre.</title>
        <authorList>
            <person name="Tsuji J.M."/>
            <person name="Shaw N.A."/>
            <person name="Nagashima S."/>
            <person name="Venkiteswaran J.J."/>
            <person name="Schiff S.L."/>
            <person name="Watanabe T."/>
            <person name="Fukui M."/>
            <person name="Hanada S."/>
            <person name="Tank M."/>
            <person name="Neufeld J.D."/>
        </authorList>
    </citation>
    <scope>NUCLEOTIDE SEQUENCE</scope>
    <source>
        <strain evidence="3">L227-S17</strain>
    </source>
</reference>
<dbReference type="InterPro" id="IPR008969">
    <property type="entry name" value="CarboxyPept-like_regulatory"/>
</dbReference>
<evidence type="ECO:0000313" key="4">
    <source>
        <dbReference type="Proteomes" id="UP000521676"/>
    </source>
</evidence>